<dbReference type="PATRIC" id="fig|42253.5.peg.3658"/>
<evidence type="ECO:0000256" key="1">
    <source>
        <dbReference type="SAM" id="SignalP"/>
    </source>
</evidence>
<dbReference type="Proteomes" id="UP000069205">
    <property type="component" value="Chromosome"/>
</dbReference>
<name>A0A0K2GGX7_NITMO</name>
<sequence>MALASAALALPLAAAAADPPCDKFPAAKQARCAAIWKELNQEDGPAIAQFGLDQQKRRDEGKINAQQHLSENMTFIKQSTEKRLERLKARMAAE</sequence>
<evidence type="ECO:0000313" key="3">
    <source>
        <dbReference type="Proteomes" id="UP000069205"/>
    </source>
</evidence>
<protein>
    <submittedName>
        <fullName evidence="2">Uncharacterized protein</fullName>
    </submittedName>
</protein>
<feature type="signal peptide" evidence="1">
    <location>
        <begin position="1"/>
        <end position="16"/>
    </location>
</feature>
<dbReference type="STRING" id="42253.NITMOv2_3707"/>
<accession>A0A0K2GGX7</accession>
<dbReference type="KEGG" id="nmv:NITMOv2_3707"/>
<keyword evidence="3" id="KW-1185">Reference proteome</keyword>
<proteinExistence type="predicted"/>
<keyword evidence="1" id="KW-0732">Signal</keyword>
<reference evidence="2 3" key="1">
    <citation type="journal article" date="2015" name="Proc. Natl. Acad. Sci. U.S.A.">
        <title>Expanded metabolic versatility of ubiquitous nitrite-oxidizing bacteria from the genus Nitrospira.</title>
        <authorList>
            <person name="Koch H."/>
            <person name="Lucker S."/>
            <person name="Albertsen M."/>
            <person name="Kitzinger K."/>
            <person name="Herbold C."/>
            <person name="Spieck E."/>
            <person name="Nielsen P.H."/>
            <person name="Wagner M."/>
            <person name="Daims H."/>
        </authorList>
    </citation>
    <scope>NUCLEOTIDE SEQUENCE [LARGE SCALE GENOMIC DNA]</scope>
    <source>
        <strain evidence="2 3">NSP M-1</strain>
    </source>
</reference>
<organism evidence="2 3">
    <name type="scientific">Nitrospira moscoviensis</name>
    <dbReference type="NCBI Taxonomy" id="42253"/>
    <lineage>
        <taxon>Bacteria</taxon>
        <taxon>Pseudomonadati</taxon>
        <taxon>Nitrospirota</taxon>
        <taxon>Nitrospiria</taxon>
        <taxon>Nitrospirales</taxon>
        <taxon>Nitrospiraceae</taxon>
        <taxon>Nitrospira</taxon>
    </lineage>
</organism>
<dbReference type="EMBL" id="CP011801">
    <property type="protein sequence ID" value="ALA60099.1"/>
    <property type="molecule type" value="Genomic_DNA"/>
</dbReference>
<dbReference type="AlphaFoldDB" id="A0A0K2GGX7"/>
<gene>
    <name evidence="2" type="ORF">NITMOv2_3707</name>
</gene>
<evidence type="ECO:0000313" key="2">
    <source>
        <dbReference type="EMBL" id="ALA60099.1"/>
    </source>
</evidence>
<feature type="chain" id="PRO_5005477023" evidence="1">
    <location>
        <begin position="17"/>
        <end position="94"/>
    </location>
</feature>